<reference evidence="7 8" key="2">
    <citation type="submission" date="2020-02" db="EMBL/GenBank/DDBJ databases">
        <authorList>
            <person name="Sun Q."/>
            <person name="Inoue M."/>
        </authorList>
    </citation>
    <scope>NUCLEOTIDE SEQUENCE [LARGE SCALE GENOMIC DNA]</scope>
    <source>
        <strain evidence="7 8">KCTC 22478</strain>
    </source>
</reference>
<protein>
    <submittedName>
        <fullName evidence="6">TetR/AcrR family transcriptional regulator</fullName>
    </submittedName>
</protein>
<reference evidence="6" key="1">
    <citation type="submission" date="2020-01" db="EMBL/GenBank/DDBJ databases">
        <authorList>
            <person name="Rat A."/>
        </authorList>
    </citation>
    <scope>NUCLEOTIDE SEQUENCE</scope>
    <source>
        <strain evidence="6">LMG 31161</strain>
    </source>
</reference>
<keyword evidence="3" id="KW-0804">Transcription</keyword>
<dbReference type="InterPro" id="IPR036271">
    <property type="entry name" value="Tet_transcr_reg_TetR-rel_C_sf"/>
</dbReference>
<dbReference type="Proteomes" id="UP000746741">
    <property type="component" value="Unassembled WGS sequence"/>
</dbReference>
<evidence type="ECO:0000256" key="3">
    <source>
        <dbReference type="ARBA" id="ARBA00023163"/>
    </source>
</evidence>
<dbReference type="SUPFAM" id="SSF48498">
    <property type="entry name" value="Tetracyclin repressor-like, C-terminal domain"/>
    <property type="match status" value="1"/>
</dbReference>
<dbReference type="InterPro" id="IPR001647">
    <property type="entry name" value="HTH_TetR"/>
</dbReference>
<evidence type="ECO:0000256" key="4">
    <source>
        <dbReference type="PROSITE-ProRule" id="PRU00335"/>
    </source>
</evidence>
<feature type="domain" description="HTH tetR-type" evidence="5">
    <location>
        <begin position="9"/>
        <end position="69"/>
    </location>
</feature>
<proteinExistence type="predicted"/>
<dbReference type="Gene3D" id="1.10.357.10">
    <property type="entry name" value="Tetracycline Repressor, domain 2"/>
    <property type="match status" value="1"/>
</dbReference>
<dbReference type="PANTHER" id="PTHR47506">
    <property type="entry name" value="TRANSCRIPTIONAL REGULATORY PROTEIN"/>
    <property type="match status" value="1"/>
</dbReference>
<keyword evidence="8" id="KW-1185">Reference proteome</keyword>
<dbReference type="InterPro" id="IPR009057">
    <property type="entry name" value="Homeodomain-like_sf"/>
</dbReference>
<feature type="DNA-binding region" description="H-T-H motif" evidence="4">
    <location>
        <begin position="32"/>
        <end position="51"/>
    </location>
</feature>
<evidence type="ECO:0000313" key="6">
    <source>
        <dbReference type="EMBL" id="MBR0658662.1"/>
    </source>
</evidence>
<name>A0A9X9WEA2_9PROT</name>
<dbReference type="GO" id="GO:0003677">
    <property type="term" value="F:DNA binding"/>
    <property type="evidence" value="ECO:0007669"/>
    <property type="project" value="UniProtKB-UniRule"/>
</dbReference>
<evidence type="ECO:0000313" key="8">
    <source>
        <dbReference type="Proteomes" id="UP000746741"/>
    </source>
</evidence>
<dbReference type="AlphaFoldDB" id="A0A9X9WEA2"/>
<evidence type="ECO:0000313" key="7">
    <source>
        <dbReference type="EMBL" id="NKE17902.1"/>
    </source>
</evidence>
<dbReference type="PROSITE" id="PS50977">
    <property type="entry name" value="HTH_TETR_2"/>
    <property type="match status" value="1"/>
</dbReference>
<comment type="caution">
    <text evidence="6">The sequence shown here is derived from an EMBL/GenBank/DDBJ whole genome shotgun (WGS) entry which is preliminary data.</text>
</comment>
<dbReference type="RefSeq" id="WP_168041797.1">
    <property type="nucleotide sequence ID" value="NZ_JAAEDK010000009.1"/>
</dbReference>
<dbReference type="PANTHER" id="PTHR47506:SF3">
    <property type="entry name" value="HTH-TYPE TRANSCRIPTIONAL REGULATOR LMRA"/>
    <property type="match status" value="1"/>
</dbReference>
<organism evidence="6 9">
    <name type="scientific">Neoroseomonas oryzicola</name>
    <dbReference type="NCBI Taxonomy" id="535904"/>
    <lineage>
        <taxon>Bacteria</taxon>
        <taxon>Pseudomonadati</taxon>
        <taxon>Pseudomonadota</taxon>
        <taxon>Alphaproteobacteria</taxon>
        <taxon>Acetobacterales</taxon>
        <taxon>Acetobacteraceae</taxon>
        <taxon>Neoroseomonas</taxon>
    </lineage>
</organism>
<evidence type="ECO:0000259" key="5">
    <source>
        <dbReference type="PROSITE" id="PS50977"/>
    </source>
</evidence>
<keyword evidence="2 4" id="KW-0238">DNA-binding</keyword>
<dbReference type="PRINTS" id="PR00455">
    <property type="entry name" value="HTHTETR"/>
</dbReference>
<keyword evidence="1" id="KW-0805">Transcription regulation</keyword>
<dbReference type="EMBL" id="JAAVUP010000003">
    <property type="protein sequence ID" value="NKE17902.1"/>
    <property type="molecule type" value="Genomic_DNA"/>
</dbReference>
<evidence type="ECO:0000256" key="1">
    <source>
        <dbReference type="ARBA" id="ARBA00023015"/>
    </source>
</evidence>
<dbReference type="EMBL" id="JAAEDK010000009">
    <property type="protein sequence ID" value="MBR0658662.1"/>
    <property type="molecule type" value="Genomic_DNA"/>
</dbReference>
<dbReference type="Proteomes" id="UP001138708">
    <property type="component" value="Unassembled WGS sequence"/>
</dbReference>
<dbReference type="Pfam" id="PF00440">
    <property type="entry name" value="TetR_N"/>
    <property type="match status" value="1"/>
</dbReference>
<reference evidence="6" key="3">
    <citation type="journal article" date="2021" name="Syst. Appl. Microbiol.">
        <title>Roseomonas hellenica sp. nov., isolated from roots of wild-growing Alkanna tinctoria.</title>
        <authorList>
            <person name="Rat A."/>
            <person name="Naranjo H.D."/>
            <person name="Lebbe L."/>
            <person name="Cnockaert M."/>
            <person name="Krigas N."/>
            <person name="Grigoriadou K."/>
            <person name="Maloupa E."/>
            <person name="Willems A."/>
        </authorList>
    </citation>
    <scope>NUCLEOTIDE SEQUENCE</scope>
    <source>
        <strain evidence="6">LMG 31161</strain>
    </source>
</reference>
<gene>
    <name evidence="7" type="ORF">GWK15_13195</name>
    <name evidence="6" type="ORF">GXW75_05340</name>
</gene>
<accession>A0A9X9WEA2</accession>
<evidence type="ECO:0000313" key="9">
    <source>
        <dbReference type="Proteomes" id="UP001138708"/>
    </source>
</evidence>
<evidence type="ECO:0000256" key="2">
    <source>
        <dbReference type="ARBA" id="ARBA00023125"/>
    </source>
</evidence>
<sequence length="201" mass="21180">MAGPAAAKPKAAERIQDAARELFERQGIRATGVEEVCRVAEATKMSLYRAFPSKDALVAAILAEDAAEHDAWLDESLAQAQDAAGRLRALIEATAVEVAAPGVCGCPMLLAQAEFRDPEHPTYKVVAAFKQGCHERIRSLAEQAGAKDPVALADQLSVVIEGAIASRSYLGEARAADTLRQCGSLLIEAGLASARPPCNSE</sequence>
<dbReference type="SUPFAM" id="SSF46689">
    <property type="entry name" value="Homeodomain-like"/>
    <property type="match status" value="1"/>
</dbReference>